<dbReference type="InterPro" id="IPR023193">
    <property type="entry name" value="EPSP_synthase_CS"/>
</dbReference>
<accession>A0A6C2TWB6</accession>
<dbReference type="InterPro" id="IPR036968">
    <property type="entry name" value="Enolpyruvate_Tfrase_sf"/>
</dbReference>
<comment type="similarity">
    <text evidence="2 8">Belongs to the EPSP synthase family.</text>
</comment>
<feature type="binding site" evidence="8">
    <location>
        <position position="343"/>
    </location>
    <ligand>
        <name>3-phosphoshikimate</name>
        <dbReference type="ChEBI" id="CHEBI:145989"/>
    </ligand>
</feature>
<dbReference type="GO" id="GO:0008652">
    <property type="term" value="P:amino acid biosynthetic process"/>
    <property type="evidence" value="ECO:0007669"/>
    <property type="project" value="UniProtKB-KW"/>
</dbReference>
<dbReference type="PANTHER" id="PTHR21090:SF5">
    <property type="entry name" value="PENTAFUNCTIONAL AROM POLYPEPTIDE"/>
    <property type="match status" value="1"/>
</dbReference>
<dbReference type="PIRSF" id="PIRSF000505">
    <property type="entry name" value="EPSPS"/>
    <property type="match status" value="1"/>
</dbReference>
<dbReference type="GO" id="GO:0003866">
    <property type="term" value="F:3-phosphoshikimate 1-carboxyvinyltransferase activity"/>
    <property type="evidence" value="ECO:0007669"/>
    <property type="project" value="UniProtKB-UniRule"/>
</dbReference>
<dbReference type="InterPro" id="IPR001986">
    <property type="entry name" value="Enolpyruvate_Tfrase_dom"/>
</dbReference>
<evidence type="ECO:0000256" key="7">
    <source>
        <dbReference type="ARBA" id="ARBA00044633"/>
    </source>
</evidence>
<feature type="binding site" evidence="8">
    <location>
        <position position="120"/>
    </location>
    <ligand>
        <name>phosphoenolpyruvate</name>
        <dbReference type="ChEBI" id="CHEBI:58702"/>
    </ligand>
</feature>
<comment type="caution">
    <text evidence="8">Lacks conserved residue(s) required for the propagation of feature annotation.</text>
</comment>
<protein>
    <recommendedName>
        <fullName evidence="8">3-phosphoshikimate 1-carboxyvinyltransferase</fullName>
        <ecNumber evidence="8">2.5.1.19</ecNumber>
    </recommendedName>
    <alternativeName>
        <fullName evidence="8">5-enolpyruvylshikimate-3-phosphate synthase</fullName>
        <shortName evidence="8">EPSP synthase</shortName>
        <shortName evidence="8">EPSPS</shortName>
    </alternativeName>
</protein>
<feature type="binding site" evidence="8">
    <location>
        <position position="167"/>
    </location>
    <ligand>
        <name>phosphoenolpyruvate</name>
        <dbReference type="ChEBI" id="CHEBI:58702"/>
    </ligand>
</feature>
<dbReference type="FunFam" id="3.65.10.10:FF:000005">
    <property type="entry name" value="3-phosphoshikimate 1-carboxyvinyltransferase"/>
    <property type="match status" value="1"/>
</dbReference>
<dbReference type="EMBL" id="CAAHFG010000001">
    <property type="protein sequence ID" value="VGO11794.1"/>
    <property type="molecule type" value="Genomic_DNA"/>
</dbReference>
<dbReference type="HAMAP" id="MF_00210">
    <property type="entry name" value="EPSP_synth"/>
    <property type="match status" value="1"/>
</dbReference>
<evidence type="ECO:0000256" key="1">
    <source>
        <dbReference type="ARBA" id="ARBA00004811"/>
    </source>
</evidence>
<feature type="active site" description="Proton acceptor" evidence="8">
    <location>
        <position position="316"/>
    </location>
</feature>
<dbReference type="RefSeq" id="WP_136077514.1">
    <property type="nucleotide sequence ID" value="NZ_CAAHFG010000001.1"/>
</dbReference>
<feature type="binding site" evidence="8">
    <location>
        <position position="22"/>
    </location>
    <ligand>
        <name>3-phosphoshikimate</name>
        <dbReference type="ChEBI" id="CHEBI:145989"/>
    </ligand>
</feature>
<feature type="binding site" evidence="8">
    <location>
        <position position="347"/>
    </location>
    <ligand>
        <name>phosphoenolpyruvate</name>
        <dbReference type="ChEBI" id="CHEBI:58702"/>
    </ligand>
</feature>
<dbReference type="UniPathway" id="UPA00053">
    <property type="reaction ID" value="UER00089"/>
</dbReference>
<dbReference type="GO" id="GO:0009073">
    <property type="term" value="P:aromatic amino acid family biosynthetic process"/>
    <property type="evidence" value="ECO:0007669"/>
    <property type="project" value="UniProtKB-KW"/>
</dbReference>
<name>A0A6C2TWB6_PONDE</name>
<dbReference type="PANTHER" id="PTHR21090">
    <property type="entry name" value="AROM/DEHYDROQUINATE SYNTHASE"/>
    <property type="match status" value="1"/>
</dbReference>
<dbReference type="GO" id="GO:0009423">
    <property type="term" value="P:chorismate biosynthetic process"/>
    <property type="evidence" value="ECO:0007669"/>
    <property type="project" value="UniProtKB-UniRule"/>
</dbReference>
<dbReference type="AlphaFoldDB" id="A0A6C2TWB6"/>
<evidence type="ECO:0000256" key="3">
    <source>
        <dbReference type="ARBA" id="ARBA00022490"/>
    </source>
</evidence>
<evidence type="ECO:0000256" key="4">
    <source>
        <dbReference type="ARBA" id="ARBA00022605"/>
    </source>
</evidence>
<dbReference type="InterPro" id="IPR006264">
    <property type="entry name" value="EPSP_synthase"/>
</dbReference>
<feature type="binding site" evidence="8">
    <location>
        <position position="21"/>
    </location>
    <ligand>
        <name>3-phosphoshikimate</name>
        <dbReference type="ChEBI" id="CHEBI:145989"/>
    </ligand>
</feature>
<evidence type="ECO:0000313" key="11">
    <source>
        <dbReference type="Proteomes" id="UP000366872"/>
    </source>
</evidence>
<dbReference type="Proteomes" id="UP000366872">
    <property type="component" value="Unassembled WGS sequence"/>
</dbReference>
<comment type="subcellular location">
    <subcellularLocation>
        <location evidence="8">Cytoplasm</location>
    </subcellularLocation>
</comment>
<feature type="binding site" evidence="8">
    <location>
        <position position="92"/>
    </location>
    <ligand>
        <name>phosphoenolpyruvate</name>
        <dbReference type="ChEBI" id="CHEBI:58702"/>
    </ligand>
</feature>
<keyword evidence="3 8" id="KW-0963">Cytoplasm</keyword>
<dbReference type="PROSITE" id="PS00104">
    <property type="entry name" value="EPSP_SYNTHASE_1"/>
    <property type="match status" value="1"/>
</dbReference>
<keyword evidence="5 8" id="KW-0808">Transferase</keyword>
<feature type="binding site" evidence="8">
    <location>
        <position position="167"/>
    </location>
    <ligand>
        <name>3-phosphoshikimate</name>
        <dbReference type="ChEBI" id="CHEBI:145989"/>
    </ligand>
</feature>
<comment type="subunit">
    <text evidence="8">Monomer.</text>
</comment>
<organism evidence="10 11">
    <name type="scientific">Pontiella desulfatans</name>
    <dbReference type="NCBI Taxonomy" id="2750659"/>
    <lineage>
        <taxon>Bacteria</taxon>
        <taxon>Pseudomonadati</taxon>
        <taxon>Kiritimatiellota</taxon>
        <taxon>Kiritimatiellia</taxon>
        <taxon>Kiritimatiellales</taxon>
        <taxon>Pontiellaceae</taxon>
        <taxon>Pontiella</taxon>
    </lineage>
</organism>
<dbReference type="GO" id="GO:0005737">
    <property type="term" value="C:cytoplasm"/>
    <property type="evidence" value="ECO:0007669"/>
    <property type="project" value="UniProtKB-SubCell"/>
</dbReference>
<evidence type="ECO:0000313" key="10">
    <source>
        <dbReference type="EMBL" id="VGO11794.1"/>
    </source>
</evidence>
<dbReference type="EC" id="2.5.1.19" evidence="8"/>
<keyword evidence="4 8" id="KW-0028">Amino-acid biosynthesis</keyword>
<evidence type="ECO:0000256" key="2">
    <source>
        <dbReference type="ARBA" id="ARBA00009948"/>
    </source>
</evidence>
<comment type="catalytic activity">
    <reaction evidence="7">
        <text>3-phosphoshikimate + phosphoenolpyruvate = 5-O-(1-carboxyvinyl)-3-phosphoshikimate + phosphate</text>
        <dbReference type="Rhea" id="RHEA:21256"/>
        <dbReference type="ChEBI" id="CHEBI:43474"/>
        <dbReference type="ChEBI" id="CHEBI:57701"/>
        <dbReference type="ChEBI" id="CHEBI:58702"/>
        <dbReference type="ChEBI" id="CHEBI:145989"/>
        <dbReference type="EC" id="2.5.1.19"/>
    </reaction>
    <physiologicalReaction direction="left-to-right" evidence="7">
        <dbReference type="Rhea" id="RHEA:21257"/>
    </physiologicalReaction>
</comment>
<dbReference type="CDD" id="cd01556">
    <property type="entry name" value="EPSP_synthase"/>
    <property type="match status" value="1"/>
</dbReference>
<evidence type="ECO:0000256" key="8">
    <source>
        <dbReference type="HAMAP-Rule" id="MF_00210"/>
    </source>
</evidence>
<feature type="binding site" evidence="8">
    <location>
        <position position="316"/>
    </location>
    <ligand>
        <name>3-phosphoshikimate</name>
        <dbReference type="ChEBI" id="CHEBI:145989"/>
    </ligand>
</feature>
<evidence type="ECO:0000259" key="9">
    <source>
        <dbReference type="Pfam" id="PF00275"/>
    </source>
</evidence>
<feature type="binding site" evidence="8">
    <location>
        <position position="21"/>
    </location>
    <ligand>
        <name>phosphoenolpyruvate</name>
        <dbReference type="ChEBI" id="CHEBI:58702"/>
    </ligand>
</feature>
<feature type="binding site" evidence="8">
    <location>
        <position position="165"/>
    </location>
    <ligand>
        <name>3-phosphoshikimate</name>
        <dbReference type="ChEBI" id="CHEBI:145989"/>
    </ligand>
</feature>
<keyword evidence="11" id="KW-1185">Reference proteome</keyword>
<dbReference type="Gene3D" id="3.65.10.10">
    <property type="entry name" value="Enolpyruvate transferase domain"/>
    <property type="match status" value="2"/>
</dbReference>
<dbReference type="InterPro" id="IPR013792">
    <property type="entry name" value="RNA3'P_cycl/enolpyr_Trfase_a/b"/>
</dbReference>
<proteinExistence type="inferred from homology"/>
<evidence type="ECO:0000256" key="6">
    <source>
        <dbReference type="ARBA" id="ARBA00023141"/>
    </source>
</evidence>
<feature type="domain" description="Enolpyruvate transferase" evidence="9">
    <location>
        <begin position="9"/>
        <end position="426"/>
    </location>
</feature>
<dbReference type="SUPFAM" id="SSF55205">
    <property type="entry name" value="EPT/RTPC-like"/>
    <property type="match status" value="1"/>
</dbReference>
<evidence type="ECO:0000256" key="5">
    <source>
        <dbReference type="ARBA" id="ARBA00022679"/>
    </source>
</evidence>
<comment type="pathway">
    <text evidence="1 8">Metabolic intermediate biosynthesis; chorismate biosynthesis; chorismate from D-erythrose 4-phosphate and phosphoenolpyruvate: step 6/7.</text>
</comment>
<feature type="binding site" evidence="8">
    <location>
        <position position="391"/>
    </location>
    <ligand>
        <name>phosphoenolpyruvate</name>
        <dbReference type="ChEBI" id="CHEBI:58702"/>
    </ligand>
</feature>
<dbReference type="Pfam" id="PF00275">
    <property type="entry name" value="EPSP_synthase"/>
    <property type="match status" value="1"/>
</dbReference>
<keyword evidence="6 8" id="KW-0057">Aromatic amino acid biosynthesis</keyword>
<dbReference type="NCBIfam" id="TIGR01356">
    <property type="entry name" value="aroA"/>
    <property type="match status" value="1"/>
</dbReference>
<sequence length="434" mass="46121">MSSKKIFPAKLGGTVTVPGDKSISQRVAMLASLAEGTSRVVGYLNGEDARSTLSAMEQMGAKAEFKDDALYITGVAGELRQPEEPLDMGNSGTGTRLLAGIVAGSGIEAAMVGDASLSSRPMGRIRQPLELMGARIGLTGKKGTLPMMIAGGNLQGIGYLLPMASAQVKSCVLLAGLFAEGKTTVIEPRPTRDHTEKLFQALDIPIQINGLEISIEGFGKQGPRYKARDFFVPGDFSSAAFWIVAVAARPGAELLIENVGLNPRRTALLDVMKRMGADIEVSVTEEKGDPYGTIRVRGAQLKGTVVEGDEIPNLIDELPIIAVAGALAEGQTDIRDAAELRVKESDRIAEMVKNLQLFGIEVDEKEDGMVVTGPARLKTPDAVIDSHGDHRIAMSVAILNSFSDGAITIENVGCVDTSYPEFWQHMEQLGGTVE</sequence>
<reference evidence="10 11" key="1">
    <citation type="submission" date="2019-04" db="EMBL/GenBank/DDBJ databases">
        <authorList>
            <person name="Van Vliet M D."/>
        </authorList>
    </citation>
    <scope>NUCLEOTIDE SEQUENCE [LARGE SCALE GENOMIC DNA]</scope>
    <source>
        <strain evidence="10 11">F1</strain>
    </source>
</reference>
<gene>
    <name evidence="8 10" type="primary">aroA</name>
    <name evidence="10" type="ORF">PDESU_00340</name>
</gene>
<comment type="function">
    <text evidence="8">Catalyzes the transfer of the enolpyruvyl moiety of phosphoenolpyruvate (PEP) to the 5-hydroxyl of shikimate-3-phosphate (S3P) to produce enolpyruvyl shikimate-3-phosphate and inorganic phosphate.</text>
</comment>
<feature type="binding site" evidence="8">
    <location>
        <position position="26"/>
    </location>
    <ligand>
        <name>3-phosphoshikimate</name>
        <dbReference type="ChEBI" id="CHEBI:145989"/>
    </ligand>
</feature>